<proteinExistence type="predicted"/>
<protein>
    <recommendedName>
        <fullName evidence="1">DUF7684 domain-containing protein</fullName>
    </recommendedName>
</protein>
<evidence type="ECO:0000313" key="3">
    <source>
        <dbReference type="Proteomes" id="UP000319342"/>
    </source>
</evidence>
<gene>
    <name evidence="2" type="ORF">Pla163_28050</name>
</gene>
<dbReference type="InterPro" id="IPR056101">
    <property type="entry name" value="DUF7684"/>
</dbReference>
<keyword evidence="3" id="KW-1185">Reference proteome</keyword>
<dbReference type="AlphaFoldDB" id="A0A518D2G8"/>
<evidence type="ECO:0000313" key="2">
    <source>
        <dbReference type="EMBL" id="QDU85672.1"/>
    </source>
</evidence>
<feature type="domain" description="DUF7684" evidence="1">
    <location>
        <begin position="39"/>
        <end position="124"/>
    </location>
</feature>
<organism evidence="2 3">
    <name type="scientific">Rohdeia mirabilis</name>
    <dbReference type="NCBI Taxonomy" id="2528008"/>
    <lineage>
        <taxon>Bacteria</taxon>
        <taxon>Pseudomonadati</taxon>
        <taxon>Planctomycetota</taxon>
        <taxon>Planctomycetia</taxon>
        <taxon>Planctomycetia incertae sedis</taxon>
        <taxon>Rohdeia</taxon>
    </lineage>
</organism>
<name>A0A518D2G8_9BACT</name>
<evidence type="ECO:0000259" key="1">
    <source>
        <dbReference type="Pfam" id="PF24733"/>
    </source>
</evidence>
<dbReference type="Pfam" id="PF24733">
    <property type="entry name" value="DUF7684"/>
    <property type="match status" value="1"/>
</dbReference>
<reference evidence="2 3" key="1">
    <citation type="submission" date="2019-02" db="EMBL/GenBank/DDBJ databases">
        <title>Deep-cultivation of Planctomycetes and their phenomic and genomic characterization uncovers novel biology.</title>
        <authorList>
            <person name="Wiegand S."/>
            <person name="Jogler M."/>
            <person name="Boedeker C."/>
            <person name="Pinto D."/>
            <person name="Vollmers J."/>
            <person name="Rivas-Marin E."/>
            <person name="Kohn T."/>
            <person name="Peeters S.H."/>
            <person name="Heuer A."/>
            <person name="Rast P."/>
            <person name="Oberbeckmann S."/>
            <person name="Bunk B."/>
            <person name="Jeske O."/>
            <person name="Meyerdierks A."/>
            <person name="Storesund J.E."/>
            <person name="Kallscheuer N."/>
            <person name="Luecker S."/>
            <person name="Lage O.M."/>
            <person name="Pohl T."/>
            <person name="Merkel B.J."/>
            <person name="Hornburger P."/>
            <person name="Mueller R.-W."/>
            <person name="Bruemmer F."/>
            <person name="Labrenz M."/>
            <person name="Spormann A.M."/>
            <person name="Op den Camp H."/>
            <person name="Overmann J."/>
            <person name="Amann R."/>
            <person name="Jetten M.S.M."/>
            <person name="Mascher T."/>
            <person name="Medema M.H."/>
            <person name="Devos D.P."/>
            <person name="Kaster A.-K."/>
            <person name="Ovreas L."/>
            <person name="Rohde M."/>
            <person name="Galperin M.Y."/>
            <person name="Jogler C."/>
        </authorList>
    </citation>
    <scope>NUCLEOTIDE SEQUENCE [LARGE SCALE GENOMIC DNA]</scope>
    <source>
        <strain evidence="2 3">Pla163</strain>
    </source>
</reference>
<dbReference type="EMBL" id="CP036290">
    <property type="protein sequence ID" value="QDU85672.1"/>
    <property type="molecule type" value="Genomic_DNA"/>
</dbReference>
<sequence>MDARPEPVGRDAESGRDMLRVRIDDPSDATGVLERLPRGYVALVVWDAEHATADELEAFSNALIATNCGCVCAWGDGCEEVEDSVDWTDVMLEVDGTRPPDADGDVLLTSQHSDETFEEALELALIIRPTSGYRGPTTVVAVLEVTQEKYDDLITRALKRCSG</sequence>
<dbReference type="Proteomes" id="UP000319342">
    <property type="component" value="Chromosome"/>
</dbReference>
<accession>A0A518D2G8</accession>